<reference evidence="2" key="1">
    <citation type="journal article" date="2019" name="Int. J. Syst. Evol. Microbiol.">
        <title>The Global Catalogue of Microorganisms (GCM) 10K type strain sequencing project: providing services to taxonomists for standard genome sequencing and annotation.</title>
        <authorList>
            <consortium name="The Broad Institute Genomics Platform"/>
            <consortium name="The Broad Institute Genome Sequencing Center for Infectious Disease"/>
            <person name="Wu L."/>
            <person name="Ma J."/>
        </authorList>
    </citation>
    <scope>NUCLEOTIDE SEQUENCE [LARGE SCALE GENOMIC DNA]</scope>
    <source>
        <strain evidence="2">CECT 8570</strain>
    </source>
</reference>
<dbReference type="PROSITE" id="PS51257">
    <property type="entry name" value="PROKAR_LIPOPROTEIN"/>
    <property type="match status" value="1"/>
</dbReference>
<gene>
    <name evidence="1" type="ORF">ACFOX3_02090</name>
</gene>
<evidence type="ECO:0000313" key="2">
    <source>
        <dbReference type="Proteomes" id="UP001595840"/>
    </source>
</evidence>
<sequence length="157" mass="16734">MKYFTSLGMAALLTLLCACNPKVETATLKPSPLAELLAPTLASAIRSADAAINTALEKPDYETETVKVLTKLKVSLAHLEIANQLVISASAESDSLDQLASHANEVHQLRSFLEADIIALKDTNAAAAIRLGVVNELSEFCELTALDLRRALSPTGF</sequence>
<name>A0ABV8UZE8_9GAMM</name>
<organism evidence="1 2">
    <name type="scientific">Simiduia curdlanivorans</name>
    <dbReference type="NCBI Taxonomy" id="1492769"/>
    <lineage>
        <taxon>Bacteria</taxon>
        <taxon>Pseudomonadati</taxon>
        <taxon>Pseudomonadota</taxon>
        <taxon>Gammaproteobacteria</taxon>
        <taxon>Cellvibrionales</taxon>
        <taxon>Cellvibrionaceae</taxon>
        <taxon>Simiduia</taxon>
    </lineage>
</organism>
<dbReference type="Proteomes" id="UP001595840">
    <property type="component" value="Unassembled WGS sequence"/>
</dbReference>
<evidence type="ECO:0008006" key="3">
    <source>
        <dbReference type="Google" id="ProtNLM"/>
    </source>
</evidence>
<proteinExistence type="predicted"/>
<dbReference type="EMBL" id="JBHSCX010000003">
    <property type="protein sequence ID" value="MFC4361070.1"/>
    <property type="molecule type" value="Genomic_DNA"/>
</dbReference>
<evidence type="ECO:0000313" key="1">
    <source>
        <dbReference type="EMBL" id="MFC4361070.1"/>
    </source>
</evidence>
<accession>A0ABV8UZE8</accession>
<keyword evidence="2" id="KW-1185">Reference proteome</keyword>
<protein>
    <recommendedName>
        <fullName evidence="3">Lipoprotein</fullName>
    </recommendedName>
</protein>
<dbReference type="RefSeq" id="WP_290260330.1">
    <property type="nucleotide sequence ID" value="NZ_JAUFQG010000004.1"/>
</dbReference>
<comment type="caution">
    <text evidence="1">The sequence shown here is derived from an EMBL/GenBank/DDBJ whole genome shotgun (WGS) entry which is preliminary data.</text>
</comment>